<sequence>MQEDIGHMRKLCKTRPLRYSDLDYLKKGSTAFLNENGYSNAQIAEALDLDERDVENNLKGTGFALDYKKISPFEDKIPSNIGDTIVICVPSWGNETQDHSIKATVLHCVPRGNSCGLSVSLLEDANFEIPLYGKARKGSEIVVPVDWVSK</sequence>
<name>A0A7Z7FDX9_9EURY</name>
<dbReference type="RefSeq" id="WP_091711116.1">
    <property type="nucleotide sequence ID" value="NZ_FNCA01000015.1"/>
</dbReference>
<evidence type="ECO:0000313" key="2">
    <source>
        <dbReference type="Proteomes" id="UP000199259"/>
    </source>
</evidence>
<comment type="caution">
    <text evidence="1">The sequence shown here is derived from an EMBL/GenBank/DDBJ whole genome shotgun (WGS) entry which is preliminary data.</text>
</comment>
<proteinExistence type="predicted"/>
<keyword evidence="2" id="KW-1185">Reference proteome</keyword>
<dbReference type="OrthoDB" id="123253at2157"/>
<evidence type="ECO:0000313" key="1">
    <source>
        <dbReference type="EMBL" id="SDG38309.1"/>
    </source>
</evidence>
<reference evidence="1 2" key="1">
    <citation type="submission" date="2016-10" db="EMBL/GenBank/DDBJ databases">
        <authorList>
            <person name="Varghese N."/>
            <person name="Submissions S."/>
        </authorList>
    </citation>
    <scope>NUCLEOTIDE SEQUENCE [LARGE SCALE GENOMIC DNA]</scope>
    <source>
        <strain evidence="1 2">PL 12/M</strain>
    </source>
</reference>
<dbReference type="Proteomes" id="UP000199259">
    <property type="component" value="Unassembled WGS sequence"/>
</dbReference>
<accession>A0A7Z7FDX9</accession>
<dbReference type="AlphaFoldDB" id="A0A7Z7FDX9"/>
<dbReference type="EMBL" id="FNCA01000015">
    <property type="protein sequence ID" value="SDG38309.1"/>
    <property type="molecule type" value="Genomic_DNA"/>
</dbReference>
<organism evidence="1 2">
    <name type="scientific">Methanolobus vulcani</name>
    <dbReference type="NCBI Taxonomy" id="38026"/>
    <lineage>
        <taxon>Archaea</taxon>
        <taxon>Methanobacteriati</taxon>
        <taxon>Methanobacteriota</taxon>
        <taxon>Stenosarchaea group</taxon>
        <taxon>Methanomicrobia</taxon>
        <taxon>Methanosarcinales</taxon>
        <taxon>Methanosarcinaceae</taxon>
        <taxon>Methanolobus</taxon>
    </lineage>
</organism>
<gene>
    <name evidence="1" type="ORF">SAMN04488589_2861</name>
</gene>
<protein>
    <submittedName>
        <fullName evidence="1">Uncharacterized protein</fullName>
    </submittedName>
</protein>